<accession>A0AA86MLB9</accession>
<dbReference type="AlphaFoldDB" id="A0AA86MLB9"/>
<dbReference type="EMBL" id="CAKJVE010000004">
    <property type="protein sequence ID" value="CAG9704294.1"/>
    <property type="molecule type" value="Genomic_DNA"/>
</dbReference>
<evidence type="ECO:0000313" key="2">
    <source>
        <dbReference type="Proteomes" id="UP000789738"/>
    </source>
</evidence>
<sequence>MSQKKDSHNLKRNILNELSQSYSSIHKSYKYFKKLSKNKYKIIESANWVLDNLYLIEREYKNIKQSIGNEYFKTLPTLTRKNNEREVYNVPRIFHIAQNYINSSAEFNIKEVSDYINNIQEIKSEEIISISYNISNKNLLLNMSELWAFPLMLKINLILNLSKYIEELVLIQKRIVLGRNIAEKLIDNKNVEEHIEEDKYKDFLLKEFFITLRNNSISDSVGYKFLNDRFNIKGEFNEHLFKSDLKEKILNQKMSEYFINIRKVENIPWEVFFENTCVIEKFLNMDPSNTYSSMDFDSKDYYRHKIEEMCEVINFSEYDLTKDILTKCINAQINNEPEYKHHVGYYIIDEGVKELKGCYHNLNEVISQGDT</sequence>
<name>A0AA86MLB9_9CLOT</name>
<organism evidence="1 2">
    <name type="scientific">Clostridium neonatale</name>
    <dbReference type="NCBI Taxonomy" id="137838"/>
    <lineage>
        <taxon>Bacteria</taxon>
        <taxon>Bacillati</taxon>
        <taxon>Bacillota</taxon>
        <taxon>Clostridia</taxon>
        <taxon>Eubacteriales</taxon>
        <taxon>Clostridiaceae</taxon>
        <taxon>Clostridium</taxon>
    </lineage>
</organism>
<gene>
    <name evidence="1" type="ORF">CNEO_41156</name>
</gene>
<reference evidence="1" key="1">
    <citation type="submission" date="2021-10" db="EMBL/GenBank/DDBJ databases">
        <authorList>
            <person name="Mesa V."/>
        </authorList>
    </citation>
    <scope>NUCLEOTIDE SEQUENCE</scope>
    <source>
        <strain evidence="1">CC3_PB</strain>
    </source>
</reference>
<proteinExistence type="predicted"/>
<dbReference type="Proteomes" id="UP000789738">
    <property type="component" value="Unassembled WGS sequence"/>
</dbReference>
<protein>
    <submittedName>
        <fullName evidence="1">Uncharacterized protein</fullName>
    </submittedName>
</protein>
<evidence type="ECO:0000313" key="1">
    <source>
        <dbReference type="EMBL" id="CAG9704294.1"/>
    </source>
</evidence>
<comment type="caution">
    <text evidence="1">The sequence shown here is derived from an EMBL/GenBank/DDBJ whole genome shotgun (WGS) entry which is preliminary data.</text>
</comment>